<proteinExistence type="predicted"/>
<name>A0A1F5ZGS7_9BACT</name>
<organism evidence="2 3">
    <name type="scientific">Candidatus Gottesmanbacteria bacterium RBG_13_45_10</name>
    <dbReference type="NCBI Taxonomy" id="1798370"/>
    <lineage>
        <taxon>Bacteria</taxon>
        <taxon>Candidatus Gottesmaniibacteriota</taxon>
    </lineage>
</organism>
<dbReference type="EMBL" id="MFIZ01000025">
    <property type="protein sequence ID" value="OGG11503.1"/>
    <property type="molecule type" value="Genomic_DNA"/>
</dbReference>
<comment type="caution">
    <text evidence="2">The sequence shown here is derived from an EMBL/GenBank/DDBJ whole genome shotgun (WGS) entry which is preliminary data.</text>
</comment>
<dbReference type="AlphaFoldDB" id="A0A1F5ZGS7"/>
<gene>
    <name evidence="2" type="ORF">A2Z00_02610</name>
</gene>
<evidence type="ECO:0000256" key="1">
    <source>
        <dbReference type="SAM" id="Phobius"/>
    </source>
</evidence>
<dbReference type="Proteomes" id="UP000177268">
    <property type="component" value="Unassembled WGS sequence"/>
</dbReference>
<reference evidence="2 3" key="1">
    <citation type="journal article" date="2016" name="Nat. Commun.">
        <title>Thousands of microbial genomes shed light on interconnected biogeochemical processes in an aquifer system.</title>
        <authorList>
            <person name="Anantharaman K."/>
            <person name="Brown C.T."/>
            <person name="Hug L.A."/>
            <person name="Sharon I."/>
            <person name="Castelle C.J."/>
            <person name="Probst A.J."/>
            <person name="Thomas B.C."/>
            <person name="Singh A."/>
            <person name="Wilkins M.J."/>
            <person name="Karaoz U."/>
            <person name="Brodie E.L."/>
            <person name="Williams K.H."/>
            <person name="Hubbard S.S."/>
            <person name="Banfield J.F."/>
        </authorList>
    </citation>
    <scope>NUCLEOTIDE SEQUENCE [LARGE SCALE GENOMIC DNA]</scope>
</reference>
<protein>
    <submittedName>
        <fullName evidence="2">Uncharacterized protein</fullName>
    </submittedName>
</protein>
<feature type="transmembrane region" description="Helical" evidence="1">
    <location>
        <begin position="7"/>
        <end position="26"/>
    </location>
</feature>
<accession>A0A1F5ZGS7</accession>
<keyword evidence="1" id="KW-1133">Transmembrane helix</keyword>
<evidence type="ECO:0000313" key="2">
    <source>
        <dbReference type="EMBL" id="OGG11503.1"/>
    </source>
</evidence>
<evidence type="ECO:0000313" key="3">
    <source>
        <dbReference type="Proteomes" id="UP000177268"/>
    </source>
</evidence>
<sequence>MRQGKNLFLLGSVGLIILAIALVAILDRTKSPSTSSTDVRARAATSKTLVINAIVDSIDQTKNEIIVSGAYFSDQNRSGEAKNLGTWIVTPPYGFDFLSIFQGSVVAISIDPVTFMASSHTLNALSIVPVK</sequence>
<keyword evidence="1" id="KW-0472">Membrane</keyword>
<keyword evidence="1" id="KW-0812">Transmembrane</keyword>